<feature type="domain" description="Glycosyltransferase 2-like" evidence="1">
    <location>
        <begin position="299"/>
        <end position="425"/>
    </location>
</feature>
<dbReference type="Proteomes" id="UP000324176">
    <property type="component" value="Unassembled WGS sequence"/>
</dbReference>
<evidence type="ECO:0000259" key="2">
    <source>
        <dbReference type="Pfam" id="PF13946"/>
    </source>
</evidence>
<dbReference type="SUPFAM" id="SSF53448">
    <property type="entry name" value="Nucleotide-diphospho-sugar transferases"/>
    <property type="match status" value="1"/>
</dbReference>
<dbReference type="Gene3D" id="3.90.550.10">
    <property type="entry name" value="Spore Coat Polysaccharide Biosynthesis Protein SpsA, Chain A"/>
    <property type="match status" value="1"/>
</dbReference>
<dbReference type="Pfam" id="PF00535">
    <property type="entry name" value="Glycos_transf_2"/>
    <property type="match status" value="1"/>
</dbReference>
<evidence type="ECO:0000313" key="4">
    <source>
        <dbReference type="EMBL" id="TYP93265.1"/>
    </source>
</evidence>
<sequence length="589" mass="68169">MEYTKKLIELASATVTRQEISLIIELVDRVLKHNESNHIRDNILQLIKADKPTIAFKSLALYINRCSRELSHCRSAATRAPLVRSLLYLREKLAAKLSAMPIYKTLAPAEEQESEKKLTLEDAIVKAYQTSVGRTPVSEEIEIWKNNFNNGLPFHEFMLLMGASQEAQQHSQRRSILPDISDGEFIQMAYELVLNRGAAAWEIEPWILKLEDGSMDRAGLLANLFEISYNSSLARANSAPHDGLSCLIMGTDKHVTVNDWQHRSEELRETPPQEADKRYMNRFHIKGEPRILVSALASMYRGGDFIEQFMDNITSQDGFNDYLELVIVDAESPENEYEVIKKYLAHHKNINYIRCNYRIGIYDAWNVAAKAARGEYLTNTNMDDFRRHDSLQLQAGVLDNLPFVDVVYQDLYYTFDPRLSFEEISAFGYQTSLPVITSHNMMRYNSPHNAPMWRKRLHDELGYFDTHYKSAGDYEFWMRCLAAGKKFYKINDPNVIYYQNPKGLSTRPDSRGVVESMEINKNYCRKLIPSEMVISHDQFLQRLNSKEAIWMDVNNSKDRYVLAQQALRNLARHQKYKMTKESNYDQVAC</sequence>
<name>A0A0F7KE06_9PROT</name>
<dbReference type="Pfam" id="PF13946">
    <property type="entry name" value="DUF4214"/>
    <property type="match status" value="1"/>
</dbReference>
<dbReference type="PANTHER" id="PTHR43685:SF11">
    <property type="entry name" value="GLYCOSYLTRANSFERASE TAGX-RELATED"/>
    <property type="match status" value="1"/>
</dbReference>
<dbReference type="InterPro" id="IPR050834">
    <property type="entry name" value="Glycosyltransf_2"/>
</dbReference>
<organism evidence="3 5">
    <name type="scientific">Nitrosomonas communis</name>
    <dbReference type="NCBI Taxonomy" id="44574"/>
    <lineage>
        <taxon>Bacteria</taxon>
        <taxon>Pseudomonadati</taxon>
        <taxon>Pseudomonadota</taxon>
        <taxon>Betaproteobacteria</taxon>
        <taxon>Nitrosomonadales</taxon>
        <taxon>Nitrosomonadaceae</taxon>
        <taxon>Nitrosomonas</taxon>
    </lineage>
</organism>
<reference evidence="3 5" key="2">
    <citation type="journal article" date="2016" name="Genome Announc.">
        <title>Genome Sequence of Nitrosomonas communis Strain Nm2, a Mesophilic Ammonia-Oxidizing Bacterium Isolated from Mediterranean Soil.</title>
        <authorList>
            <person name="Kozlowski J.A."/>
            <person name="Kits K.D."/>
            <person name="Stein L.Y."/>
        </authorList>
    </citation>
    <scope>NUCLEOTIDE SEQUENCE [LARGE SCALE GENOMIC DNA]</scope>
    <source>
        <strain evidence="3 5">Nm2</strain>
    </source>
</reference>
<dbReference type="AlphaFoldDB" id="A0A0F7KE06"/>
<dbReference type="InterPro" id="IPR029044">
    <property type="entry name" value="Nucleotide-diphossugar_trans"/>
</dbReference>
<evidence type="ECO:0000259" key="1">
    <source>
        <dbReference type="Pfam" id="PF00535"/>
    </source>
</evidence>
<dbReference type="EMBL" id="CP011451">
    <property type="protein sequence ID" value="AKH37037.1"/>
    <property type="molecule type" value="Genomic_DNA"/>
</dbReference>
<evidence type="ECO:0000313" key="6">
    <source>
        <dbReference type="Proteomes" id="UP000324176"/>
    </source>
</evidence>
<dbReference type="EMBL" id="VNHT01000003">
    <property type="protein sequence ID" value="TYP93265.1"/>
    <property type="molecule type" value="Genomic_DNA"/>
</dbReference>
<feature type="domain" description="DUF4214" evidence="2">
    <location>
        <begin position="179"/>
        <end position="225"/>
    </location>
</feature>
<dbReference type="PATRIC" id="fig|44574.3.peg.757"/>
<dbReference type="Proteomes" id="UP000034156">
    <property type="component" value="Chromosome"/>
</dbReference>
<reference evidence="5" key="1">
    <citation type="submission" date="2015-05" db="EMBL/GenBank/DDBJ databases">
        <title>Draft genome of Nitrosomonas communis strain Nm2.</title>
        <authorList>
            <person name="Kozlowski J.A."/>
            <person name="Kits K.D."/>
            <person name="Stein L.Y."/>
        </authorList>
    </citation>
    <scope>NUCLEOTIDE SEQUENCE [LARGE SCALE GENOMIC DNA]</scope>
    <source>
        <strain evidence="5">Nm2</strain>
    </source>
</reference>
<dbReference type="InterPro" id="IPR001173">
    <property type="entry name" value="Glyco_trans_2-like"/>
</dbReference>
<dbReference type="RefSeq" id="WP_046849132.1">
    <property type="nucleotide sequence ID" value="NZ_CP011451.1"/>
</dbReference>
<reference evidence="4 6" key="3">
    <citation type="submission" date="2019-07" db="EMBL/GenBank/DDBJ databases">
        <title>Active sludge and wastewater microbial communities from Klosterneuburg, Austria.</title>
        <authorList>
            <person name="Wagner M."/>
        </authorList>
    </citation>
    <scope>NUCLEOTIDE SEQUENCE [LARGE SCALE GENOMIC DNA]</scope>
    <source>
        <strain evidence="4 6">Nm2</strain>
    </source>
</reference>
<evidence type="ECO:0000313" key="3">
    <source>
        <dbReference type="EMBL" id="AKH37037.1"/>
    </source>
</evidence>
<keyword evidence="5" id="KW-1185">Reference proteome</keyword>
<gene>
    <name evidence="3" type="ORF">AAW31_03180</name>
    <name evidence="4" type="ORF">BCL69_100375</name>
</gene>
<protein>
    <submittedName>
        <fullName evidence="4">Uncharacterized protein DUF4214</fullName>
    </submittedName>
</protein>
<dbReference type="KEGG" id="nco:AAW31_03180"/>
<evidence type="ECO:0000313" key="5">
    <source>
        <dbReference type="Proteomes" id="UP000034156"/>
    </source>
</evidence>
<dbReference type="PANTHER" id="PTHR43685">
    <property type="entry name" value="GLYCOSYLTRANSFERASE"/>
    <property type="match status" value="1"/>
</dbReference>
<dbReference type="OrthoDB" id="433681at2"/>
<dbReference type="InterPro" id="IPR025282">
    <property type="entry name" value="DUF4214"/>
</dbReference>
<accession>A0A0F7KE06</accession>
<proteinExistence type="predicted"/>